<proteinExistence type="predicted"/>
<name>A0A4R2FD19_9GAMM</name>
<comment type="caution">
    <text evidence="2">The sequence shown here is derived from an EMBL/GenBank/DDBJ whole genome shotgun (WGS) entry which is preliminary data.</text>
</comment>
<dbReference type="Proteomes" id="UP000294832">
    <property type="component" value="Unassembled WGS sequence"/>
</dbReference>
<protein>
    <submittedName>
        <fullName evidence="2">Putative HAF family extracellular repeat protein</fullName>
    </submittedName>
</protein>
<gene>
    <name evidence="2" type="ORF">EDC91_11075</name>
</gene>
<dbReference type="EMBL" id="SLWF01000010">
    <property type="protein sequence ID" value="TCN85027.1"/>
    <property type="molecule type" value="Genomic_DNA"/>
</dbReference>
<reference evidence="2 3" key="1">
    <citation type="submission" date="2019-03" db="EMBL/GenBank/DDBJ databases">
        <title>Freshwater and sediment microbial communities from various areas in North America, analyzing microbe dynamics in response to fracking.</title>
        <authorList>
            <person name="Lamendella R."/>
        </authorList>
    </citation>
    <scope>NUCLEOTIDE SEQUENCE [LARGE SCALE GENOMIC DNA]</scope>
    <source>
        <strain evidence="2 3">74A</strain>
    </source>
</reference>
<dbReference type="InterPro" id="IPR022562">
    <property type="entry name" value="DUF3466"/>
</dbReference>
<keyword evidence="1" id="KW-0732">Signal</keyword>
<evidence type="ECO:0000313" key="3">
    <source>
        <dbReference type="Proteomes" id="UP000294832"/>
    </source>
</evidence>
<keyword evidence="3" id="KW-1185">Reference proteome</keyword>
<dbReference type="OrthoDB" id="6271264at2"/>
<organism evidence="2 3">
    <name type="scientific">Shewanella fodinae</name>
    <dbReference type="NCBI Taxonomy" id="552357"/>
    <lineage>
        <taxon>Bacteria</taxon>
        <taxon>Pseudomonadati</taxon>
        <taxon>Pseudomonadota</taxon>
        <taxon>Gammaproteobacteria</taxon>
        <taxon>Alteromonadales</taxon>
        <taxon>Shewanellaceae</taxon>
        <taxon>Shewanella</taxon>
    </lineage>
</organism>
<sequence length="619" mass="67007">MKLNSTLSLVALSVVSVLQVAHAASVYEIVNIEDADVKGTLTDTANGYGQSINANNELVGVSRGRTNLTTSDVSGDTNVIDLQDAIGADQSITYSTTTQIIGNSFTFHALENDATTPWLPTFESVNGSIAPSSVSTDNRNTVDSYFFDINDAGLRVGAMSAPEKTMDYAGSVSGIDSWYYRDYELRGFVKTSASATEIELPPPYTAYTNAENVTVNVGGSSLAAAINSNNLIAGYGSIGLSSYAEGVVDSCISSDSDSSPVDICIQANQYIDSSTGTSYIQYKTRAMVWQYNNDGSFTRTELPLGLDPGTSTSTFVAQGLGLNNNGVVVGRSHVYRNGNTDDLYYDAAYWSKNTSGNYEYHWIPVIDKDVLSSIAYSVNDSGIVVGSYKKYIDGYQRDKFFVYDTNTPDTKPVTPNDFYSYTSDLSSRAKDINNQGLVVGYIETSEEKQLPRPKDAFLYNTNTQEFNDLNNLLTCESKGYEKNGEGNWTKHQFTVTDATGNSLTYNADIRIVEANKINEEGVIAATAFVRKPVYQTDSTGNLVLDDKGNPTFALNGSGAPVTSYLPRMVVLKPTSSGSACDVSGDTGGVDSGSYSRKGAAVWGWLLLLPLVWVRRRLQR</sequence>
<accession>A0A4R2FD19</accession>
<feature type="signal peptide" evidence="1">
    <location>
        <begin position="1"/>
        <end position="23"/>
    </location>
</feature>
<dbReference type="RefSeq" id="WP_133038780.1">
    <property type="nucleotide sequence ID" value="NZ_SLWF01000010.1"/>
</dbReference>
<evidence type="ECO:0000313" key="2">
    <source>
        <dbReference type="EMBL" id="TCN85027.1"/>
    </source>
</evidence>
<dbReference type="AlphaFoldDB" id="A0A4R2FD19"/>
<evidence type="ECO:0000256" key="1">
    <source>
        <dbReference type="SAM" id="SignalP"/>
    </source>
</evidence>
<dbReference type="Pfam" id="PF11949">
    <property type="entry name" value="DUF3466"/>
    <property type="match status" value="1"/>
</dbReference>
<feature type="chain" id="PRO_5020285039" evidence="1">
    <location>
        <begin position="24"/>
        <end position="619"/>
    </location>
</feature>